<dbReference type="InterPro" id="IPR031127">
    <property type="entry name" value="E3_UB_ligase_RBR"/>
</dbReference>
<evidence type="ECO:0000256" key="7">
    <source>
        <dbReference type="ARBA" id="ARBA00022786"/>
    </source>
</evidence>
<name>A0A139ATG7_GONPJ</name>
<dbReference type="PANTHER" id="PTHR11685">
    <property type="entry name" value="RBR FAMILY RING FINGER AND IBR DOMAIN-CONTAINING"/>
    <property type="match status" value="1"/>
</dbReference>
<feature type="domain" description="RING-type" evidence="10">
    <location>
        <begin position="197"/>
        <end position="546"/>
    </location>
</feature>
<dbReference type="SUPFAM" id="SSF57850">
    <property type="entry name" value="RING/U-box"/>
    <property type="match status" value="2"/>
</dbReference>
<dbReference type="STRING" id="1344416.A0A139ATG7"/>
<protein>
    <recommendedName>
        <fullName evidence="2">RBR-type E3 ubiquitin transferase</fullName>
        <ecNumber evidence="2">2.3.2.31</ecNumber>
    </recommendedName>
</protein>
<reference evidence="11 12" key="1">
    <citation type="journal article" date="2015" name="Genome Biol. Evol.">
        <title>Phylogenomic analyses indicate that early fungi evolved digesting cell walls of algal ancestors of land plants.</title>
        <authorList>
            <person name="Chang Y."/>
            <person name="Wang S."/>
            <person name="Sekimoto S."/>
            <person name="Aerts A.L."/>
            <person name="Choi C."/>
            <person name="Clum A."/>
            <person name="LaButti K.M."/>
            <person name="Lindquist E.A."/>
            <person name="Yee Ngan C."/>
            <person name="Ohm R.A."/>
            <person name="Salamov A.A."/>
            <person name="Grigoriev I.V."/>
            <person name="Spatafora J.W."/>
            <person name="Berbee M.L."/>
        </authorList>
    </citation>
    <scope>NUCLEOTIDE SEQUENCE [LARGE SCALE GENOMIC DNA]</scope>
    <source>
        <strain evidence="11 12">JEL478</strain>
    </source>
</reference>
<keyword evidence="7" id="KW-0833">Ubl conjugation pathway</keyword>
<evidence type="ECO:0000256" key="4">
    <source>
        <dbReference type="ARBA" id="ARBA00022723"/>
    </source>
</evidence>
<evidence type="ECO:0000256" key="5">
    <source>
        <dbReference type="ARBA" id="ARBA00022737"/>
    </source>
</evidence>
<dbReference type="GO" id="GO:0016567">
    <property type="term" value="P:protein ubiquitination"/>
    <property type="evidence" value="ECO:0007669"/>
    <property type="project" value="InterPro"/>
</dbReference>
<dbReference type="SMART" id="SM00647">
    <property type="entry name" value="IBR"/>
    <property type="match status" value="2"/>
</dbReference>
<evidence type="ECO:0000256" key="6">
    <source>
        <dbReference type="ARBA" id="ARBA00022771"/>
    </source>
</evidence>
<evidence type="ECO:0000313" key="11">
    <source>
        <dbReference type="EMBL" id="KXS20030.1"/>
    </source>
</evidence>
<dbReference type="Gene3D" id="3.10.110.10">
    <property type="entry name" value="Ubiquitin Conjugating Enzyme"/>
    <property type="match status" value="1"/>
</dbReference>
<feature type="compositionally biased region" description="Low complexity" evidence="9">
    <location>
        <begin position="281"/>
        <end position="290"/>
    </location>
</feature>
<dbReference type="EC" id="2.3.2.31" evidence="2"/>
<evidence type="ECO:0000256" key="8">
    <source>
        <dbReference type="ARBA" id="ARBA00022833"/>
    </source>
</evidence>
<evidence type="ECO:0000256" key="3">
    <source>
        <dbReference type="ARBA" id="ARBA00022679"/>
    </source>
</evidence>
<dbReference type="InterPro" id="IPR006575">
    <property type="entry name" value="RWD_dom"/>
</dbReference>
<dbReference type="GO" id="GO:0061630">
    <property type="term" value="F:ubiquitin protein ligase activity"/>
    <property type="evidence" value="ECO:0007669"/>
    <property type="project" value="UniProtKB-EC"/>
</dbReference>
<dbReference type="GO" id="GO:0008270">
    <property type="term" value="F:zinc ion binding"/>
    <property type="evidence" value="ECO:0007669"/>
    <property type="project" value="UniProtKB-KW"/>
</dbReference>
<dbReference type="Pfam" id="PF05773">
    <property type="entry name" value="RWD"/>
    <property type="match status" value="1"/>
</dbReference>
<keyword evidence="8" id="KW-0862">Zinc</keyword>
<dbReference type="PROSITE" id="PS51873">
    <property type="entry name" value="TRIAD"/>
    <property type="match status" value="1"/>
</dbReference>
<proteinExistence type="predicted"/>
<dbReference type="OrthoDB" id="2154435at2759"/>
<dbReference type="Proteomes" id="UP000070544">
    <property type="component" value="Unassembled WGS sequence"/>
</dbReference>
<gene>
    <name evidence="11" type="ORF">M427DRAFT_400490</name>
</gene>
<dbReference type="EMBL" id="KQ965736">
    <property type="protein sequence ID" value="KXS20030.1"/>
    <property type="molecule type" value="Genomic_DNA"/>
</dbReference>
<dbReference type="Pfam" id="PF26200">
    <property type="entry name" value="Rcat_RNF216"/>
    <property type="match status" value="1"/>
</dbReference>
<keyword evidence="6" id="KW-0863">Zinc-finger</keyword>
<dbReference type="InterPro" id="IPR016135">
    <property type="entry name" value="UBQ-conjugating_enzyme/RWD"/>
</dbReference>
<evidence type="ECO:0000313" key="12">
    <source>
        <dbReference type="Proteomes" id="UP000070544"/>
    </source>
</evidence>
<dbReference type="AlphaFoldDB" id="A0A139ATG7"/>
<dbReference type="SUPFAM" id="SSF54495">
    <property type="entry name" value="UBC-like"/>
    <property type="match status" value="1"/>
</dbReference>
<dbReference type="CDD" id="cd23820">
    <property type="entry name" value="RWD_RNF14"/>
    <property type="match status" value="1"/>
</dbReference>
<accession>A0A139ATG7</accession>
<dbReference type="CDD" id="cd20336">
    <property type="entry name" value="Rcat_RBR"/>
    <property type="match status" value="1"/>
</dbReference>
<comment type="catalytic activity">
    <reaction evidence="1">
        <text>[E2 ubiquitin-conjugating enzyme]-S-ubiquitinyl-L-cysteine + [acceptor protein]-L-lysine = [E2 ubiquitin-conjugating enzyme]-L-cysteine + [acceptor protein]-N(6)-ubiquitinyl-L-lysine.</text>
        <dbReference type="EC" id="2.3.2.31"/>
    </reaction>
</comment>
<keyword evidence="4" id="KW-0479">Metal-binding</keyword>
<evidence type="ECO:0000256" key="2">
    <source>
        <dbReference type="ARBA" id="ARBA00012251"/>
    </source>
</evidence>
<dbReference type="InterPro" id="IPR002867">
    <property type="entry name" value="IBR_dom"/>
</dbReference>
<evidence type="ECO:0000256" key="9">
    <source>
        <dbReference type="SAM" id="MobiDB-lite"/>
    </source>
</evidence>
<keyword evidence="3" id="KW-0808">Transferase</keyword>
<dbReference type="Gene3D" id="1.20.120.1750">
    <property type="match status" value="1"/>
</dbReference>
<dbReference type="Pfam" id="PF01485">
    <property type="entry name" value="IBR"/>
    <property type="match status" value="1"/>
</dbReference>
<dbReference type="InterPro" id="IPR013083">
    <property type="entry name" value="Znf_RING/FYVE/PHD"/>
</dbReference>
<sequence length="573" mass="63557">MADAQLAHSDSTTELPDLDISANLAIQDDELLALRAIYDDNLIFDPVTREGAIAIEIPPRDEPLNVKVRPTRQGPADAKCAVSRVPPVTLRFKLNQEYPSHQCVEFQVDAPWLENELPRLEYRLCELWEEGGHEPCIFAFAEFLHAESLAFMAGDHFTSGSGGSGSTLYLDAQDPTSTVNFLVLHDRDVSQKEFDRSLFNCDVCFEEHRGASCVRFDPCAHVFCRDCTHGFFMARLDDGDPLSVGECLHTKCTSLPRTAQDGSIPLTPVATTTPPSPPSPSDSSEATTDPRTFLTSRRGRLPRNLIRTVLGDEHAFLRWEQLVIQRRAEMRADPLWCPRPWCGAPASAVQTVTVLRTPPSRRNSGEVVVDTTALAEKSGIRMAQCDHCGFYFCARCSKSWHGPSVVACFRQTVDRIVNIFIRHGVSHTLTSRIASRLQNVDLARLGEEFDFDSLEEKVSELDGKALFGIGRTIATLERQKILRNDWLSAAWVVSQATKCPKCNAPVIKNEGCNHISCRCGGHFCYVCGIDLVANPGHNMSGCIRPRTKPPVEEDVPILTAQDVLGMIDKLVKQ</sequence>
<dbReference type="InterPro" id="IPR044066">
    <property type="entry name" value="TRIAD_supradom"/>
</dbReference>
<evidence type="ECO:0000259" key="10">
    <source>
        <dbReference type="PROSITE" id="PS51873"/>
    </source>
</evidence>
<feature type="region of interest" description="Disordered" evidence="9">
    <location>
        <begin position="259"/>
        <end position="294"/>
    </location>
</feature>
<dbReference type="Gene3D" id="3.30.40.10">
    <property type="entry name" value="Zinc/RING finger domain, C3HC4 (zinc finger)"/>
    <property type="match status" value="1"/>
</dbReference>
<evidence type="ECO:0000256" key="1">
    <source>
        <dbReference type="ARBA" id="ARBA00001798"/>
    </source>
</evidence>
<keyword evidence="12" id="KW-1185">Reference proteome</keyword>
<keyword evidence="5" id="KW-0677">Repeat</keyword>
<organism evidence="11 12">
    <name type="scientific">Gonapodya prolifera (strain JEL478)</name>
    <name type="common">Monoblepharis prolifera</name>
    <dbReference type="NCBI Taxonomy" id="1344416"/>
    <lineage>
        <taxon>Eukaryota</taxon>
        <taxon>Fungi</taxon>
        <taxon>Fungi incertae sedis</taxon>
        <taxon>Chytridiomycota</taxon>
        <taxon>Chytridiomycota incertae sedis</taxon>
        <taxon>Monoblepharidomycetes</taxon>
        <taxon>Monoblepharidales</taxon>
        <taxon>Gonapodyaceae</taxon>
        <taxon>Gonapodya</taxon>
    </lineage>
</organism>